<organism evidence="2 3">
    <name type="scientific">Frigoribacterium faeni</name>
    <dbReference type="NCBI Taxonomy" id="145483"/>
    <lineage>
        <taxon>Bacteria</taxon>
        <taxon>Bacillati</taxon>
        <taxon>Actinomycetota</taxon>
        <taxon>Actinomycetes</taxon>
        <taxon>Micrococcales</taxon>
        <taxon>Microbacteriaceae</taxon>
        <taxon>Frigoribacterium</taxon>
    </lineage>
</organism>
<keyword evidence="1" id="KW-0472">Membrane</keyword>
<reference evidence="2 3" key="1">
    <citation type="submission" date="2020-07" db="EMBL/GenBank/DDBJ databases">
        <title>Sequencing the genomes of 1000 actinobacteria strains.</title>
        <authorList>
            <person name="Klenk H.-P."/>
        </authorList>
    </citation>
    <scope>NUCLEOTIDE SEQUENCE [LARGE SCALE GENOMIC DNA]</scope>
    <source>
        <strain evidence="2 3">DSM 10309</strain>
    </source>
</reference>
<evidence type="ECO:0000313" key="3">
    <source>
        <dbReference type="Proteomes" id="UP000522688"/>
    </source>
</evidence>
<feature type="transmembrane region" description="Helical" evidence="1">
    <location>
        <begin position="23"/>
        <end position="42"/>
    </location>
</feature>
<dbReference type="InterPro" id="IPR021214">
    <property type="entry name" value="DUF2568"/>
</dbReference>
<keyword evidence="1" id="KW-0812">Transmembrane</keyword>
<evidence type="ECO:0000313" key="2">
    <source>
        <dbReference type="EMBL" id="MBA8813977.1"/>
    </source>
</evidence>
<dbReference type="Proteomes" id="UP000522688">
    <property type="component" value="Unassembled WGS sequence"/>
</dbReference>
<dbReference type="EMBL" id="JACGWW010000002">
    <property type="protein sequence ID" value="MBA8813977.1"/>
    <property type="molecule type" value="Genomic_DNA"/>
</dbReference>
<keyword evidence="1" id="KW-1133">Transmembrane helix</keyword>
<accession>A0A7W3JJE6</accession>
<sequence>MTTPDTAPPRLPPRRPAVTVVDVLRFACELFALFSLAFWGYLAWPYPWPAVLFMIGAPLFAIVVWALFRAPRAIVATDAVGKAIVEIAVMGAATAAWFQLGYPIVGAVFGVVAAVTGVVTFRREGRA</sequence>
<protein>
    <recommendedName>
        <fullName evidence="4">4-amino-4-deoxy-L-arabinose transferase</fullName>
    </recommendedName>
</protein>
<dbReference type="Pfam" id="PF10823">
    <property type="entry name" value="DUF2568"/>
    <property type="match status" value="1"/>
</dbReference>
<proteinExistence type="predicted"/>
<evidence type="ECO:0000256" key="1">
    <source>
        <dbReference type="SAM" id="Phobius"/>
    </source>
</evidence>
<gene>
    <name evidence="2" type="ORF">FB463_002226</name>
</gene>
<dbReference type="RefSeq" id="WP_244289836.1">
    <property type="nucleotide sequence ID" value="NZ_BAAAHR010000003.1"/>
</dbReference>
<evidence type="ECO:0008006" key="4">
    <source>
        <dbReference type="Google" id="ProtNLM"/>
    </source>
</evidence>
<dbReference type="AlphaFoldDB" id="A0A7W3JJE6"/>
<name>A0A7W3JJE6_9MICO</name>
<comment type="caution">
    <text evidence="2">The sequence shown here is derived from an EMBL/GenBank/DDBJ whole genome shotgun (WGS) entry which is preliminary data.</text>
</comment>
<feature type="transmembrane region" description="Helical" evidence="1">
    <location>
        <begin position="104"/>
        <end position="121"/>
    </location>
</feature>
<feature type="transmembrane region" description="Helical" evidence="1">
    <location>
        <begin position="80"/>
        <end position="98"/>
    </location>
</feature>
<feature type="transmembrane region" description="Helical" evidence="1">
    <location>
        <begin position="48"/>
        <end position="68"/>
    </location>
</feature>